<feature type="chain" id="PRO_5005891507" evidence="1">
    <location>
        <begin position="18"/>
        <end position="253"/>
    </location>
</feature>
<evidence type="ECO:0000313" key="3">
    <source>
        <dbReference type="WBParaSite" id="PTRK_0000530300.1"/>
    </source>
</evidence>
<feature type="signal peptide" evidence="1">
    <location>
        <begin position="1"/>
        <end position="17"/>
    </location>
</feature>
<evidence type="ECO:0000256" key="1">
    <source>
        <dbReference type="SAM" id="SignalP"/>
    </source>
</evidence>
<reference evidence="3" key="1">
    <citation type="submission" date="2017-02" db="UniProtKB">
        <authorList>
            <consortium name="WormBaseParasite"/>
        </authorList>
    </citation>
    <scope>IDENTIFICATION</scope>
</reference>
<dbReference type="Proteomes" id="UP000038045">
    <property type="component" value="Unplaced"/>
</dbReference>
<evidence type="ECO:0000313" key="2">
    <source>
        <dbReference type="Proteomes" id="UP000038045"/>
    </source>
</evidence>
<sequence length="253" mass="29311">MLLLTCFILSLITYVGADLSLSYLNRQCGPKVYSEPFKCPEFNTDLIRIDVATFYEPISGDCSSECNVIRAYEKKVIYNKEWIMLLDGSAAYKVNALHYKPQCYPGETIVVDGNVPVSLLKDRINFTSEYEYVLKEGSPIFSFLPRLGRRKVQAMTVQEKEFFMFLTLFLMKNNTDYNHENHHKNNEFYDIATDSKLKVEEIDTTKAQQLLDEMYTDAIDMLVETAEVQWNRLCEVANTEKGQFYEEVMAATY</sequence>
<keyword evidence="1" id="KW-0732">Signal</keyword>
<accession>A0A0N4ZCQ0</accession>
<protein>
    <submittedName>
        <fullName evidence="3">Secreted protein</fullName>
    </submittedName>
</protein>
<keyword evidence="2" id="KW-1185">Reference proteome</keyword>
<organism evidence="2 3">
    <name type="scientific">Parastrongyloides trichosuri</name>
    <name type="common">Possum-specific nematode worm</name>
    <dbReference type="NCBI Taxonomy" id="131310"/>
    <lineage>
        <taxon>Eukaryota</taxon>
        <taxon>Metazoa</taxon>
        <taxon>Ecdysozoa</taxon>
        <taxon>Nematoda</taxon>
        <taxon>Chromadorea</taxon>
        <taxon>Rhabditida</taxon>
        <taxon>Tylenchina</taxon>
        <taxon>Panagrolaimomorpha</taxon>
        <taxon>Strongyloidoidea</taxon>
        <taxon>Strongyloididae</taxon>
        <taxon>Parastrongyloides</taxon>
    </lineage>
</organism>
<dbReference type="AlphaFoldDB" id="A0A0N4ZCQ0"/>
<dbReference type="WBParaSite" id="PTRK_0000530300.1">
    <property type="protein sequence ID" value="PTRK_0000530300.1"/>
    <property type="gene ID" value="PTRK_0000530300"/>
</dbReference>
<proteinExistence type="predicted"/>
<name>A0A0N4ZCQ0_PARTI</name>